<evidence type="ECO:0000256" key="3">
    <source>
        <dbReference type="ARBA" id="ARBA00022448"/>
    </source>
</evidence>
<sequence length="509" mass="54346">MGTVKLRAKLPLLLLLLAVLSADGAKKIWLKNTNWMNSANWDRGSPPCSKQVVSFQEKPNPYAVFVQNDVSVGELVLPLNGEIVFADDLKVNFGSFTDDPACMAGDNRFVGGEPGDWLNPHNWRVEDDGNLVEPMSPEDDSSPTSPGDDTDGFPVLHAEVVPCTHDTVVFPENATYLVRLDHSKQVKHVDFTGKVYKRKPEFHQFLRSENGEMQFKLGPSGDIAVMGQDCKELSGCYCGNEEHMDLICDLYGDNCPPLTCSSPITPRGSCCPMCGSVLLLNYDDTFDIMAFQDRLVVDFVPKVREYTGRVKGRVSKLADGHVQLVLVDDVSGARNGMAAVEVGEHVASVIERDMGPYPTYGVKGLTIKNSGIGNVAQVARGSGGNTVLYIAAGAGGGAVFFIAILVSLVIIMKKSCSSGPARDTAGRPRTASVRLTSWRRADSEGGQNGASVRKPPMPAGAGRPGAAGQAGGGAGPSGGDKGADKGFENPVYDNPIKDNPLYADIPDDP</sequence>
<evidence type="ECO:0000256" key="12">
    <source>
        <dbReference type="SAM" id="SignalP"/>
    </source>
</evidence>
<evidence type="ECO:0000256" key="9">
    <source>
        <dbReference type="ARBA" id="ARBA00023136"/>
    </source>
</evidence>
<evidence type="ECO:0000256" key="2">
    <source>
        <dbReference type="ARBA" id="ARBA00021200"/>
    </source>
</evidence>
<keyword evidence="7" id="KW-0653">Protein transport</keyword>
<evidence type="ECO:0000256" key="8">
    <source>
        <dbReference type="ARBA" id="ARBA00022989"/>
    </source>
</evidence>
<dbReference type="PANTHER" id="PTHR14995:SF2">
    <property type="entry name" value="PROTEIN AMNIONLESS"/>
    <property type="match status" value="1"/>
</dbReference>
<keyword evidence="4" id="KW-1003">Cell membrane</keyword>
<dbReference type="OrthoDB" id="10047908at2759"/>
<gene>
    <name evidence="14" type="primary">LOC118414604</name>
</gene>
<accession>A0A9J7L201</accession>
<protein>
    <recommendedName>
        <fullName evidence="2">Protein amnionless</fullName>
    </recommendedName>
</protein>
<dbReference type="GeneID" id="118414604"/>
<feature type="transmembrane region" description="Helical" evidence="11">
    <location>
        <begin position="387"/>
        <end position="412"/>
    </location>
</feature>
<organism evidence="13 14">
    <name type="scientific">Branchiostoma floridae</name>
    <name type="common">Florida lancelet</name>
    <name type="synonym">Amphioxus</name>
    <dbReference type="NCBI Taxonomy" id="7739"/>
    <lineage>
        <taxon>Eukaryota</taxon>
        <taxon>Metazoa</taxon>
        <taxon>Chordata</taxon>
        <taxon>Cephalochordata</taxon>
        <taxon>Leptocardii</taxon>
        <taxon>Amphioxiformes</taxon>
        <taxon>Branchiostomatidae</taxon>
        <taxon>Branchiostoma</taxon>
    </lineage>
</organism>
<dbReference type="Pfam" id="PF14828">
    <property type="entry name" value="Amnionless"/>
    <property type="match status" value="1"/>
</dbReference>
<evidence type="ECO:0000313" key="13">
    <source>
        <dbReference type="Proteomes" id="UP000001554"/>
    </source>
</evidence>
<evidence type="ECO:0000313" key="14">
    <source>
        <dbReference type="RefSeq" id="XP_035674653.1"/>
    </source>
</evidence>
<evidence type="ECO:0000256" key="1">
    <source>
        <dbReference type="ARBA" id="ARBA00004251"/>
    </source>
</evidence>
<evidence type="ECO:0000256" key="11">
    <source>
        <dbReference type="SAM" id="Phobius"/>
    </source>
</evidence>
<dbReference type="GO" id="GO:0006898">
    <property type="term" value="P:receptor-mediated endocytosis"/>
    <property type="evidence" value="ECO:0000318"/>
    <property type="project" value="GO_Central"/>
</dbReference>
<feature type="chain" id="PRO_5039946453" description="Protein amnionless" evidence="12">
    <location>
        <begin position="25"/>
        <end position="509"/>
    </location>
</feature>
<feature type="compositionally biased region" description="Gly residues" evidence="10">
    <location>
        <begin position="462"/>
        <end position="480"/>
    </location>
</feature>
<keyword evidence="3" id="KW-0813">Transport</keyword>
<dbReference type="Proteomes" id="UP000001554">
    <property type="component" value="Chromosome 4"/>
</dbReference>
<dbReference type="GO" id="GO:0008104">
    <property type="term" value="P:intracellular protein localization"/>
    <property type="evidence" value="ECO:0000318"/>
    <property type="project" value="GO_Central"/>
</dbReference>
<dbReference type="KEGG" id="bfo:118414604"/>
<evidence type="ECO:0000256" key="5">
    <source>
        <dbReference type="ARBA" id="ARBA00022692"/>
    </source>
</evidence>
<dbReference type="OMA" id="PDRFSWL"/>
<dbReference type="RefSeq" id="XP_035674653.1">
    <property type="nucleotide sequence ID" value="XM_035818760.1"/>
</dbReference>
<keyword evidence="9 11" id="KW-0472">Membrane</keyword>
<evidence type="ECO:0000256" key="10">
    <source>
        <dbReference type="SAM" id="MobiDB-lite"/>
    </source>
</evidence>
<evidence type="ECO:0000256" key="4">
    <source>
        <dbReference type="ARBA" id="ARBA00022475"/>
    </source>
</evidence>
<evidence type="ECO:0000256" key="7">
    <source>
        <dbReference type="ARBA" id="ARBA00022927"/>
    </source>
</evidence>
<dbReference type="GO" id="GO:0030139">
    <property type="term" value="C:endocytic vesicle"/>
    <property type="evidence" value="ECO:0000318"/>
    <property type="project" value="GO_Central"/>
</dbReference>
<dbReference type="InterPro" id="IPR026112">
    <property type="entry name" value="AMN"/>
</dbReference>
<keyword evidence="13" id="KW-1185">Reference proteome</keyword>
<dbReference type="AlphaFoldDB" id="A0A9J7L201"/>
<proteinExistence type="predicted"/>
<dbReference type="GO" id="GO:0016324">
    <property type="term" value="C:apical plasma membrane"/>
    <property type="evidence" value="ECO:0000318"/>
    <property type="project" value="GO_Central"/>
</dbReference>
<dbReference type="PANTHER" id="PTHR14995">
    <property type="entry name" value="AMNIONLESS"/>
    <property type="match status" value="1"/>
</dbReference>
<reference evidence="14" key="2">
    <citation type="submission" date="2025-08" db="UniProtKB">
        <authorList>
            <consortium name="RefSeq"/>
        </authorList>
    </citation>
    <scope>IDENTIFICATION</scope>
    <source>
        <strain evidence="14">S238N-H82</strain>
        <tissue evidence="14">Testes</tissue>
    </source>
</reference>
<name>A0A9J7L201_BRAFL</name>
<dbReference type="GO" id="GO:0015031">
    <property type="term" value="P:protein transport"/>
    <property type="evidence" value="ECO:0007669"/>
    <property type="project" value="UniProtKB-KW"/>
</dbReference>
<reference evidence="13" key="1">
    <citation type="journal article" date="2020" name="Nat. Ecol. Evol.">
        <title>Deeply conserved synteny resolves early events in vertebrate evolution.</title>
        <authorList>
            <person name="Simakov O."/>
            <person name="Marletaz F."/>
            <person name="Yue J.X."/>
            <person name="O'Connell B."/>
            <person name="Jenkins J."/>
            <person name="Brandt A."/>
            <person name="Calef R."/>
            <person name="Tung C.H."/>
            <person name="Huang T.K."/>
            <person name="Schmutz J."/>
            <person name="Satoh N."/>
            <person name="Yu J.K."/>
            <person name="Putnam N.H."/>
            <person name="Green R.E."/>
            <person name="Rokhsar D.S."/>
        </authorList>
    </citation>
    <scope>NUCLEOTIDE SEQUENCE [LARGE SCALE GENOMIC DNA]</scope>
    <source>
        <strain evidence="13">S238N-H82</strain>
    </source>
</reference>
<keyword evidence="6 12" id="KW-0732">Signal</keyword>
<feature type="region of interest" description="Disordered" evidence="10">
    <location>
        <begin position="125"/>
        <end position="153"/>
    </location>
</feature>
<feature type="signal peptide" evidence="12">
    <location>
        <begin position="1"/>
        <end position="24"/>
    </location>
</feature>
<feature type="region of interest" description="Disordered" evidence="10">
    <location>
        <begin position="417"/>
        <end position="509"/>
    </location>
</feature>
<evidence type="ECO:0000256" key="6">
    <source>
        <dbReference type="ARBA" id="ARBA00022729"/>
    </source>
</evidence>
<comment type="subcellular location">
    <subcellularLocation>
        <location evidence="1">Cell membrane</location>
        <topology evidence="1">Single-pass type I membrane protein</topology>
    </subcellularLocation>
</comment>
<keyword evidence="5 11" id="KW-0812">Transmembrane</keyword>
<keyword evidence="8 11" id="KW-1133">Transmembrane helix</keyword>